<name>A0A8T2N2G6_9TELE</name>
<keyword evidence="3" id="KW-1185">Reference proteome</keyword>
<gene>
    <name evidence="2" type="ORF">JZ751_008295</name>
</gene>
<feature type="compositionally biased region" description="Basic and acidic residues" evidence="1">
    <location>
        <begin position="262"/>
        <end position="274"/>
    </location>
</feature>
<dbReference type="EMBL" id="JAFBMS010000154">
    <property type="protein sequence ID" value="KAG9334313.1"/>
    <property type="molecule type" value="Genomic_DNA"/>
</dbReference>
<protein>
    <submittedName>
        <fullName evidence="2">Uncharacterized protein</fullName>
    </submittedName>
</protein>
<evidence type="ECO:0000313" key="3">
    <source>
        <dbReference type="Proteomes" id="UP000824540"/>
    </source>
</evidence>
<evidence type="ECO:0000313" key="2">
    <source>
        <dbReference type="EMBL" id="KAG9334313.1"/>
    </source>
</evidence>
<dbReference type="Proteomes" id="UP000824540">
    <property type="component" value="Unassembled WGS sequence"/>
</dbReference>
<sequence>MNPHFIPVGNPAPPLPRRPETFTSLRIQSIPFSRISLMMEQPEVGLWITGARLRQMVPRVGQPVRCQEGQGLERHGGAVWVSRVQQRGAGGIALGGRVGERGGVRQRGRIHERRDPAMWPWGAPAIPGPGAPARTAGAQLQAAMALAVALQVVLTGEGLVAERALEWAGPAVQGAVVLQVVGMQEAGGAVRAGVRPLTGARSPGSQCSSPFAVGAADTALPSPSWSPFCPRTGECSLYSGLWTTEARGCRQFIGEEEEEAEEGGRGGDRGEGSRGDLDFATCRLSFLRLDTLSASSSPRTAFWSSSCTPRMSRQASATHWIPSSWAAFSTSRMPELRMGVKGIRRHEVQLNTAAPPHPKVCARLTHAVLRTKQLSKVAGPTGGEREVAQQSRPPLCIQAGQELTAVLREGDPDQTILSWRHRHLLNRKNNQFKF</sequence>
<organism evidence="2 3">
    <name type="scientific">Albula glossodonta</name>
    <name type="common">roundjaw bonefish</name>
    <dbReference type="NCBI Taxonomy" id="121402"/>
    <lineage>
        <taxon>Eukaryota</taxon>
        <taxon>Metazoa</taxon>
        <taxon>Chordata</taxon>
        <taxon>Craniata</taxon>
        <taxon>Vertebrata</taxon>
        <taxon>Euteleostomi</taxon>
        <taxon>Actinopterygii</taxon>
        <taxon>Neopterygii</taxon>
        <taxon>Teleostei</taxon>
        <taxon>Albuliformes</taxon>
        <taxon>Albulidae</taxon>
        <taxon>Albula</taxon>
    </lineage>
</organism>
<dbReference type="OrthoDB" id="10669234at2759"/>
<reference evidence="2" key="1">
    <citation type="thesis" date="2021" institute="BYU ScholarsArchive" country="Provo, UT, USA">
        <title>Applications of and Algorithms for Genome Assembly and Genomic Analyses with an Emphasis on Marine Teleosts.</title>
        <authorList>
            <person name="Pickett B.D."/>
        </authorList>
    </citation>
    <scope>NUCLEOTIDE SEQUENCE</scope>
    <source>
        <strain evidence="2">HI-2016</strain>
    </source>
</reference>
<comment type="caution">
    <text evidence="2">The sequence shown here is derived from an EMBL/GenBank/DDBJ whole genome shotgun (WGS) entry which is preliminary data.</text>
</comment>
<proteinExistence type="predicted"/>
<dbReference type="AlphaFoldDB" id="A0A8T2N2G6"/>
<feature type="region of interest" description="Disordered" evidence="1">
    <location>
        <begin position="255"/>
        <end position="274"/>
    </location>
</feature>
<accession>A0A8T2N2G6</accession>
<evidence type="ECO:0000256" key="1">
    <source>
        <dbReference type="SAM" id="MobiDB-lite"/>
    </source>
</evidence>